<name>A0ABU2YE03_9FLAO</name>
<reference evidence="5 6" key="1">
    <citation type="submission" date="2023-09" db="EMBL/GenBank/DDBJ databases">
        <authorList>
            <person name="Rey-Velasco X."/>
        </authorList>
    </citation>
    <scope>NUCLEOTIDE SEQUENCE [LARGE SCALE GENOMIC DNA]</scope>
    <source>
        <strain evidence="5 6">W242</strain>
    </source>
</reference>
<dbReference type="PANTHER" id="PTHR30098:SF2">
    <property type="entry name" value="LEUCYL_PHENYLALANYL-TRNA--PROTEIN TRANSFERASE"/>
    <property type="match status" value="1"/>
</dbReference>
<comment type="catalytic activity">
    <reaction evidence="4">
        <text>N-terminal L-arginyl-[protein] + L-leucyl-tRNA(Leu) = N-terminal L-leucyl-L-arginyl-[protein] + tRNA(Leu) + H(+)</text>
        <dbReference type="Rhea" id="RHEA:50416"/>
        <dbReference type="Rhea" id="RHEA-COMP:9613"/>
        <dbReference type="Rhea" id="RHEA-COMP:9622"/>
        <dbReference type="Rhea" id="RHEA-COMP:12672"/>
        <dbReference type="Rhea" id="RHEA-COMP:12673"/>
        <dbReference type="ChEBI" id="CHEBI:15378"/>
        <dbReference type="ChEBI" id="CHEBI:64719"/>
        <dbReference type="ChEBI" id="CHEBI:78442"/>
        <dbReference type="ChEBI" id="CHEBI:78494"/>
        <dbReference type="ChEBI" id="CHEBI:133044"/>
        <dbReference type="EC" id="2.3.2.6"/>
    </reaction>
</comment>
<proteinExistence type="inferred from homology"/>
<dbReference type="SUPFAM" id="SSF55729">
    <property type="entry name" value="Acyl-CoA N-acyltransferases (Nat)"/>
    <property type="match status" value="1"/>
</dbReference>
<evidence type="ECO:0000256" key="1">
    <source>
        <dbReference type="ARBA" id="ARBA00022490"/>
    </source>
</evidence>
<dbReference type="Gene3D" id="3.30.70.3550">
    <property type="entry name" value="Leucyl/phenylalanyl-tRNA-protein transferase, N-terminal domain"/>
    <property type="match status" value="1"/>
</dbReference>
<dbReference type="EC" id="2.3.2.6" evidence="4"/>
<dbReference type="PANTHER" id="PTHR30098">
    <property type="entry name" value="LEUCYL/PHENYLALANYL-TRNA--PROTEIN TRANSFERASE"/>
    <property type="match status" value="1"/>
</dbReference>
<keyword evidence="3 4" id="KW-0012">Acyltransferase</keyword>
<evidence type="ECO:0000256" key="2">
    <source>
        <dbReference type="ARBA" id="ARBA00022679"/>
    </source>
</evidence>
<dbReference type="NCBIfam" id="TIGR00667">
    <property type="entry name" value="aat"/>
    <property type="match status" value="1"/>
</dbReference>
<dbReference type="InterPro" id="IPR016181">
    <property type="entry name" value="Acyl_CoA_acyltransferase"/>
</dbReference>
<dbReference type="InterPro" id="IPR042221">
    <property type="entry name" value="Leu/Phe-tRNA_Trfase_N"/>
</dbReference>
<dbReference type="InterPro" id="IPR004616">
    <property type="entry name" value="Leu/Phe-tRNA_Trfase"/>
</dbReference>
<dbReference type="EMBL" id="JAVRHZ010000006">
    <property type="protein sequence ID" value="MDT0556411.1"/>
    <property type="molecule type" value="Genomic_DNA"/>
</dbReference>
<dbReference type="GO" id="GO:0008914">
    <property type="term" value="F:leucyl-tRNA--protein transferase activity"/>
    <property type="evidence" value="ECO:0007669"/>
    <property type="project" value="UniProtKB-EC"/>
</dbReference>
<protein>
    <recommendedName>
        <fullName evidence="4">Leucyl/phenylalanyl-tRNA--protein transferase</fullName>
        <ecNumber evidence="4">2.3.2.6</ecNumber>
    </recommendedName>
    <alternativeName>
        <fullName evidence="4">L/F-transferase</fullName>
    </alternativeName>
    <alternativeName>
        <fullName evidence="4">Leucyltransferase</fullName>
    </alternativeName>
    <alternativeName>
        <fullName evidence="4">Phenyalanyltransferase</fullName>
    </alternativeName>
</protein>
<comment type="catalytic activity">
    <reaction evidence="4">
        <text>N-terminal L-lysyl-[protein] + L-leucyl-tRNA(Leu) = N-terminal L-leucyl-L-lysyl-[protein] + tRNA(Leu) + H(+)</text>
        <dbReference type="Rhea" id="RHEA:12340"/>
        <dbReference type="Rhea" id="RHEA-COMP:9613"/>
        <dbReference type="Rhea" id="RHEA-COMP:9622"/>
        <dbReference type="Rhea" id="RHEA-COMP:12670"/>
        <dbReference type="Rhea" id="RHEA-COMP:12671"/>
        <dbReference type="ChEBI" id="CHEBI:15378"/>
        <dbReference type="ChEBI" id="CHEBI:65249"/>
        <dbReference type="ChEBI" id="CHEBI:78442"/>
        <dbReference type="ChEBI" id="CHEBI:78494"/>
        <dbReference type="ChEBI" id="CHEBI:133043"/>
        <dbReference type="EC" id="2.3.2.6"/>
    </reaction>
</comment>
<comment type="similarity">
    <text evidence="4">Belongs to the L/F-transferase family.</text>
</comment>
<organism evidence="5 6">
    <name type="scientific">Patiriisocius hiemis</name>
    <dbReference type="NCBI Taxonomy" id="3075604"/>
    <lineage>
        <taxon>Bacteria</taxon>
        <taxon>Pseudomonadati</taxon>
        <taxon>Bacteroidota</taxon>
        <taxon>Flavobacteriia</taxon>
        <taxon>Flavobacteriales</taxon>
        <taxon>Flavobacteriaceae</taxon>
        <taxon>Patiriisocius</taxon>
    </lineage>
</organism>
<keyword evidence="6" id="KW-1185">Reference proteome</keyword>
<dbReference type="Gene3D" id="3.40.630.70">
    <property type="entry name" value="Leucyl/phenylalanyl-tRNA-protein transferase, C-terminal domain"/>
    <property type="match status" value="1"/>
</dbReference>
<evidence type="ECO:0000313" key="6">
    <source>
        <dbReference type="Proteomes" id="UP001254488"/>
    </source>
</evidence>
<comment type="function">
    <text evidence="4">Functions in the N-end rule pathway of protein degradation where it conjugates Leu, Phe and, less efficiently, Met from aminoacyl-tRNAs to the N-termini of proteins containing an N-terminal arginine or lysine.</text>
</comment>
<dbReference type="Proteomes" id="UP001254488">
    <property type="component" value="Unassembled WGS sequence"/>
</dbReference>
<evidence type="ECO:0000256" key="3">
    <source>
        <dbReference type="ARBA" id="ARBA00023315"/>
    </source>
</evidence>
<gene>
    <name evidence="4 5" type="primary">aat</name>
    <name evidence="5" type="ORF">RM538_10375</name>
</gene>
<evidence type="ECO:0000313" key="5">
    <source>
        <dbReference type="EMBL" id="MDT0556411.1"/>
    </source>
</evidence>
<comment type="caution">
    <text evidence="5">The sequence shown here is derived from an EMBL/GenBank/DDBJ whole genome shotgun (WGS) entry which is preliminary data.</text>
</comment>
<dbReference type="Pfam" id="PF03588">
    <property type="entry name" value="Leu_Phe_trans"/>
    <property type="match status" value="1"/>
</dbReference>
<comment type="catalytic activity">
    <reaction evidence="4">
        <text>L-phenylalanyl-tRNA(Phe) + an N-terminal L-alpha-aminoacyl-[protein] = an N-terminal L-phenylalanyl-L-alpha-aminoacyl-[protein] + tRNA(Phe)</text>
        <dbReference type="Rhea" id="RHEA:43632"/>
        <dbReference type="Rhea" id="RHEA-COMP:9668"/>
        <dbReference type="Rhea" id="RHEA-COMP:9699"/>
        <dbReference type="Rhea" id="RHEA-COMP:10636"/>
        <dbReference type="Rhea" id="RHEA-COMP:10637"/>
        <dbReference type="ChEBI" id="CHEBI:78442"/>
        <dbReference type="ChEBI" id="CHEBI:78531"/>
        <dbReference type="ChEBI" id="CHEBI:78597"/>
        <dbReference type="ChEBI" id="CHEBI:83561"/>
        <dbReference type="EC" id="2.3.2.6"/>
    </reaction>
</comment>
<comment type="subcellular location">
    <subcellularLocation>
        <location evidence="4">Cytoplasm</location>
    </subcellularLocation>
</comment>
<dbReference type="RefSeq" id="WP_311333363.1">
    <property type="nucleotide sequence ID" value="NZ_JAVRHZ010000006.1"/>
</dbReference>
<accession>A0ABU2YE03</accession>
<dbReference type="HAMAP" id="MF_00688">
    <property type="entry name" value="Leu_Phe_trans"/>
    <property type="match status" value="1"/>
</dbReference>
<evidence type="ECO:0000256" key="4">
    <source>
        <dbReference type="HAMAP-Rule" id="MF_00688"/>
    </source>
</evidence>
<sequence length="204" mass="23487">MFLHPSKANKDGLLAVGGDLSQERLLAAYNSGIFPWYEEDQPILWWSPNPRMVLFLEDFKVSKSLKKTIRDNHFSVTFNTKFKDVITNCATITRGGQKGTWITEQMIDAYSNLYKKGHILSVEVWQGKELVGGLYGVDLQDKKIYCGESMFSKVSDASKVGLYYLVNFLKVKKYRFIDCQMYTPHLESLGAKEIEREQFLKCLE</sequence>
<keyword evidence="2 4" id="KW-0808">Transferase</keyword>
<dbReference type="InterPro" id="IPR042203">
    <property type="entry name" value="Leu/Phe-tRNA_Trfase_C"/>
</dbReference>
<keyword evidence="1 4" id="KW-0963">Cytoplasm</keyword>